<dbReference type="GO" id="GO:0016757">
    <property type="term" value="F:glycosyltransferase activity"/>
    <property type="evidence" value="ECO:0007669"/>
    <property type="project" value="UniProtKB-KW"/>
</dbReference>
<dbReference type="InterPro" id="IPR002495">
    <property type="entry name" value="Glyco_trans_8"/>
</dbReference>
<keyword evidence="3" id="KW-0479">Metal-binding</keyword>
<dbReference type="Gene3D" id="3.90.550.10">
    <property type="entry name" value="Spore Coat Polysaccharide Biosynthesis Protein SpsA, Chain A"/>
    <property type="match status" value="1"/>
</dbReference>
<evidence type="ECO:0000313" key="6">
    <source>
        <dbReference type="Proteomes" id="UP000824025"/>
    </source>
</evidence>
<dbReference type="PANTHER" id="PTHR13778">
    <property type="entry name" value="GLYCOSYLTRANSFERASE 8 DOMAIN-CONTAINING PROTEIN"/>
    <property type="match status" value="1"/>
</dbReference>
<evidence type="ECO:0000256" key="3">
    <source>
        <dbReference type="ARBA" id="ARBA00022723"/>
    </source>
</evidence>
<evidence type="ECO:0000313" key="5">
    <source>
        <dbReference type="EMBL" id="HIZ10385.1"/>
    </source>
</evidence>
<evidence type="ECO:0000259" key="4">
    <source>
        <dbReference type="Pfam" id="PF14393"/>
    </source>
</evidence>
<name>A0A9D2D8G3_9FIRM</name>
<evidence type="ECO:0000256" key="1">
    <source>
        <dbReference type="ARBA" id="ARBA00022676"/>
    </source>
</evidence>
<dbReference type="Pfam" id="PF14393">
    <property type="entry name" value="DUF4422"/>
    <property type="match status" value="1"/>
</dbReference>
<reference evidence="5" key="2">
    <citation type="submission" date="2021-04" db="EMBL/GenBank/DDBJ databases">
        <authorList>
            <person name="Gilroy R."/>
        </authorList>
    </citation>
    <scope>NUCLEOTIDE SEQUENCE</scope>
    <source>
        <strain evidence="5">CHK192-19661</strain>
    </source>
</reference>
<keyword evidence="2" id="KW-0808">Transferase</keyword>
<dbReference type="InterPro" id="IPR029044">
    <property type="entry name" value="Nucleotide-diphossugar_trans"/>
</dbReference>
<dbReference type="Proteomes" id="UP000824025">
    <property type="component" value="Unassembled WGS sequence"/>
</dbReference>
<dbReference type="CDD" id="cd04194">
    <property type="entry name" value="GT8_A4GalT_like"/>
    <property type="match status" value="1"/>
</dbReference>
<gene>
    <name evidence="5" type="ORF">H9726_07850</name>
</gene>
<reference evidence="5" key="1">
    <citation type="journal article" date="2021" name="PeerJ">
        <title>Extensive microbial diversity within the chicken gut microbiome revealed by metagenomics and culture.</title>
        <authorList>
            <person name="Gilroy R."/>
            <person name="Ravi A."/>
            <person name="Getino M."/>
            <person name="Pursley I."/>
            <person name="Horton D.L."/>
            <person name="Alikhan N.F."/>
            <person name="Baker D."/>
            <person name="Gharbi K."/>
            <person name="Hall N."/>
            <person name="Watson M."/>
            <person name="Adriaenssens E.M."/>
            <person name="Foster-Nyarko E."/>
            <person name="Jarju S."/>
            <person name="Secka A."/>
            <person name="Antonio M."/>
            <person name="Oren A."/>
            <person name="Chaudhuri R.R."/>
            <person name="La Ragione R."/>
            <person name="Hildebrand F."/>
            <person name="Pallen M.J."/>
        </authorList>
    </citation>
    <scope>NUCLEOTIDE SEQUENCE</scope>
    <source>
        <strain evidence="5">CHK192-19661</strain>
    </source>
</reference>
<sequence>MQYAQSPDIKIFISCHKDCHVPANPLFFPIQVGTALSGCKIPNMLHDDDGDNISEKNKSYCELTAQYWAWKNADADYYGFFHYRRYFSFAEKVFPANAFGEVFASANSDAVLKTYAVTAERMREIIPKYDLIIPAEGGFEERGLTLYRQYSIAPVHHKSDLDFVLDIIKKDYPAMYPYAVKYLHRKRGYFCNMFIMKKALFNDYCEWLFDILQKHEKAVDISEYSEQAYRVHGFLAERLCGIYLYYLEKTKKLKILKLQKVFFGNVDKGQVLLPAFEKNNVPVVFSANNYYVPYLSALLQSLAENTSADNNYDLIILHRDISDKNKQLLIGQIGRTNISLRFYNVTQAMSAYDNLPLRGHFKIETYFRLLLPELFTHYDKILYLDSDMIVCGDVADLYATDITGNLIAACKDADTAGLYNGYEPQKKAYMDKVLKIKHPYDYFQAGTLLMNLAEFRKTYSTKEMMDYAGSYPWELLDQDVLNHLAEGKTLFVDMAWNVMVDWRYIRIRDIIGRAPRSLYYEYMLARKKPKILHYAGPDKPWSDPESDFAEIFWLYCRKTPFYEIVLARLSRSINYSMRPVKKTLYRTVEDSLLRPVAGIFFPLGSERRERLKKLLKRKRS</sequence>
<dbReference type="InterPro" id="IPR025536">
    <property type="entry name" value="DUF4422"/>
</dbReference>
<comment type="caution">
    <text evidence="5">The sequence shown here is derived from an EMBL/GenBank/DDBJ whole genome shotgun (WGS) entry which is preliminary data.</text>
</comment>
<dbReference type="GO" id="GO:0046872">
    <property type="term" value="F:metal ion binding"/>
    <property type="evidence" value="ECO:0007669"/>
    <property type="project" value="UniProtKB-KW"/>
</dbReference>
<evidence type="ECO:0000256" key="2">
    <source>
        <dbReference type="ARBA" id="ARBA00022679"/>
    </source>
</evidence>
<dbReference type="SUPFAM" id="SSF53448">
    <property type="entry name" value="Nucleotide-diphospho-sugar transferases"/>
    <property type="match status" value="1"/>
</dbReference>
<organism evidence="5 6">
    <name type="scientific">Candidatus Borkfalkia avicola</name>
    <dbReference type="NCBI Taxonomy" id="2838503"/>
    <lineage>
        <taxon>Bacteria</taxon>
        <taxon>Bacillati</taxon>
        <taxon>Bacillota</taxon>
        <taxon>Clostridia</taxon>
        <taxon>Christensenellales</taxon>
        <taxon>Christensenellaceae</taxon>
        <taxon>Candidatus Borkfalkia</taxon>
    </lineage>
</organism>
<keyword evidence="1" id="KW-0328">Glycosyltransferase</keyword>
<feature type="domain" description="DUF4422" evidence="4">
    <location>
        <begin position="10"/>
        <end position="245"/>
    </location>
</feature>
<dbReference type="InterPro" id="IPR050748">
    <property type="entry name" value="Glycosyltrans_8_dom-fam"/>
</dbReference>
<dbReference type="Pfam" id="PF01501">
    <property type="entry name" value="Glyco_transf_8"/>
    <property type="match status" value="1"/>
</dbReference>
<dbReference type="EMBL" id="DXCF01000040">
    <property type="protein sequence ID" value="HIZ10385.1"/>
    <property type="molecule type" value="Genomic_DNA"/>
</dbReference>
<protein>
    <submittedName>
        <fullName evidence="5">DUF4422 domain-containing protein</fullName>
    </submittedName>
</protein>
<accession>A0A9D2D8G3</accession>
<dbReference type="PANTHER" id="PTHR13778:SF47">
    <property type="entry name" value="LIPOPOLYSACCHARIDE 1,3-GALACTOSYLTRANSFERASE"/>
    <property type="match status" value="1"/>
</dbReference>
<proteinExistence type="predicted"/>
<dbReference type="AlphaFoldDB" id="A0A9D2D8G3"/>